<evidence type="ECO:0000313" key="3">
    <source>
        <dbReference type="Proteomes" id="UP001652431"/>
    </source>
</evidence>
<organism evidence="2 3">
    <name type="scientific">Dorea acetigenes</name>
    <dbReference type="NCBI Taxonomy" id="2981787"/>
    <lineage>
        <taxon>Bacteria</taxon>
        <taxon>Bacillati</taxon>
        <taxon>Bacillota</taxon>
        <taxon>Clostridia</taxon>
        <taxon>Lachnospirales</taxon>
        <taxon>Lachnospiraceae</taxon>
        <taxon>Dorea</taxon>
    </lineage>
</organism>
<dbReference type="Gene3D" id="1.10.10.10">
    <property type="entry name" value="Winged helix-like DNA-binding domain superfamily/Winged helix DNA-binding domain"/>
    <property type="match status" value="1"/>
</dbReference>
<reference evidence="2 3" key="1">
    <citation type="journal article" date="2021" name="ISME Commun">
        <title>Automated analysis of genomic sequences facilitates high-throughput and comprehensive description of bacteria.</title>
        <authorList>
            <person name="Hitch T.C.A."/>
        </authorList>
    </citation>
    <scope>NUCLEOTIDE SEQUENCE [LARGE SCALE GENOMIC DNA]</scope>
    <source>
        <strain evidence="2 3">Sanger_03</strain>
    </source>
</reference>
<dbReference type="InterPro" id="IPR036390">
    <property type="entry name" value="WH_DNA-bd_sf"/>
</dbReference>
<keyword evidence="3" id="KW-1185">Reference proteome</keyword>
<sequence>MEYIVNAQMKQFNLLMSQTEEAYHEAAVKLGLSDSVMLILYTLCCFDGECLLNDITAGASKQTINSALRKLEADDIVYLKAFEGRKKKVYLTDKGRRLVKDTVLRVIEIENEIFDGWSEEEKSTYVELTQRYQVEFRKKVKEL</sequence>
<gene>
    <name evidence="2" type="ORF">OCV99_10565</name>
</gene>
<evidence type="ECO:0000313" key="2">
    <source>
        <dbReference type="EMBL" id="MCU6686985.1"/>
    </source>
</evidence>
<protein>
    <submittedName>
        <fullName evidence="2">MarR family transcriptional regulator</fullName>
    </submittedName>
</protein>
<dbReference type="InterPro" id="IPR036388">
    <property type="entry name" value="WH-like_DNA-bd_sf"/>
</dbReference>
<accession>A0ABT2RNK5</accession>
<comment type="caution">
    <text evidence="2">The sequence shown here is derived from an EMBL/GenBank/DDBJ whole genome shotgun (WGS) entry which is preliminary data.</text>
</comment>
<dbReference type="InterPro" id="IPR000835">
    <property type="entry name" value="HTH_MarR-typ"/>
</dbReference>
<dbReference type="SUPFAM" id="SSF46785">
    <property type="entry name" value="Winged helix' DNA-binding domain"/>
    <property type="match status" value="1"/>
</dbReference>
<proteinExistence type="predicted"/>
<name>A0ABT2RNK5_9FIRM</name>
<feature type="domain" description="HTH marR-type" evidence="1">
    <location>
        <begin position="25"/>
        <end position="122"/>
    </location>
</feature>
<dbReference type="RefSeq" id="WP_158370459.1">
    <property type="nucleotide sequence ID" value="NZ_JAOQJU010000012.1"/>
</dbReference>
<dbReference type="SMART" id="SM00347">
    <property type="entry name" value="HTH_MARR"/>
    <property type="match status" value="1"/>
</dbReference>
<evidence type="ECO:0000259" key="1">
    <source>
        <dbReference type="SMART" id="SM00347"/>
    </source>
</evidence>
<dbReference type="EMBL" id="JAOQJU010000012">
    <property type="protein sequence ID" value="MCU6686985.1"/>
    <property type="molecule type" value="Genomic_DNA"/>
</dbReference>
<dbReference type="Proteomes" id="UP001652431">
    <property type="component" value="Unassembled WGS sequence"/>
</dbReference>